<reference evidence="7" key="1">
    <citation type="submission" date="2017-09" db="EMBL/GenBank/DDBJ databases">
        <title>Complete Genome Sequence of ansamitocin-producing Bacterium Actinosynnema pretiosum X47.</title>
        <authorList>
            <person name="Cao G."/>
            <person name="Zong G."/>
            <person name="Zhong C."/>
            <person name="Fu J."/>
        </authorList>
    </citation>
    <scope>NUCLEOTIDE SEQUENCE [LARGE SCALE GENOMIC DNA]</scope>
    <source>
        <strain evidence="7">X47</strain>
    </source>
</reference>
<dbReference type="PANTHER" id="PTHR34697">
    <property type="entry name" value="PHOSPHATIDYLGLYCEROL LYSYLTRANSFERASE"/>
    <property type="match status" value="1"/>
</dbReference>
<evidence type="ECO:0000313" key="7">
    <source>
        <dbReference type="EMBL" id="ATE55216.1"/>
    </source>
</evidence>
<dbReference type="EMBL" id="CP023445">
    <property type="protein sequence ID" value="ATE55216.1"/>
    <property type="molecule type" value="Genomic_DNA"/>
</dbReference>
<evidence type="ECO:0000259" key="6">
    <source>
        <dbReference type="Pfam" id="PF09924"/>
    </source>
</evidence>
<sequence length="334" mass="37306">MEAPDAVRRDGRRQLLPALERYADNPSAFLALNAENEHFTAPGVDGFVCYRARGRRWLQFGGPFTGEGEREGLQRRFLEHAHARGRKVIGVQLQRADAELLAGLGLTVNQVGASYAVELGGFSLRGKRFVRLRNKISRALREGLEVAEVDADGHTGAIRDIDARWLRQKGRRTKELTFLIGEIGGEWQARRKLFVGRIGGRPVGYISYAPVHGSRPGWLHDLSRRLPECPPGVMEAINAHAVEHFRALGAPWLHFGFTPFTGLDDSHRLPTASPFAARVIRLLAERGERVYPAKSQVEYKLKWCPTVVLPEYFAFDGGISPRSLWSLARATNIV</sequence>
<name>A0A290Z892_9PSEU</name>
<dbReference type="InterPro" id="IPR051211">
    <property type="entry name" value="PG_lysyltransferase"/>
</dbReference>
<dbReference type="Proteomes" id="UP000218505">
    <property type="component" value="Chromosome"/>
</dbReference>
<keyword evidence="3" id="KW-0812">Transmembrane</keyword>
<dbReference type="InterPro" id="IPR024320">
    <property type="entry name" value="LPG_synthase_C"/>
</dbReference>
<keyword evidence="5" id="KW-0472">Membrane</keyword>
<evidence type="ECO:0000256" key="1">
    <source>
        <dbReference type="ARBA" id="ARBA00004651"/>
    </source>
</evidence>
<dbReference type="Pfam" id="PF09924">
    <property type="entry name" value="LPG_synthase_C"/>
    <property type="match status" value="1"/>
</dbReference>
<proteinExistence type="predicted"/>
<dbReference type="KEGG" id="apre:CNX65_19605"/>
<evidence type="ECO:0000313" key="8">
    <source>
        <dbReference type="Proteomes" id="UP000218505"/>
    </source>
</evidence>
<feature type="domain" description="Phosphatidylglycerol lysyltransferase C-terminal" evidence="6">
    <location>
        <begin position="19"/>
        <end position="315"/>
    </location>
</feature>
<dbReference type="GO" id="GO:0055091">
    <property type="term" value="P:phospholipid homeostasis"/>
    <property type="evidence" value="ECO:0007669"/>
    <property type="project" value="TreeGrafter"/>
</dbReference>
<accession>A0A290Z892</accession>
<dbReference type="SUPFAM" id="SSF55729">
    <property type="entry name" value="Acyl-CoA N-acyltransferases (Nat)"/>
    <property type="match status" value="1"/>
</dbReference>
<evidence type="ECO:0000256" key="3">
    <source>
        <dbReference type="ARBA" id="ARBA00022692"/>
    </source>
</evidence>
<dbReference type="GO" id="GO:0005886">
    <property type="term" value="C:plasma membrane"/>
    <property type="evidence" value="ECO:0007669"/>
    <property type="project" value="UniProtKB-SubCell"/>
</dbReference>
<organism evidence="7 8">
    <name type="scientific">Actinosynnema pretiosum</name>
    <dbReference type="NCBI Taxonomy" id="42197"/>
    <lineage>
        <taxon>Bacteria</taxon>
        <taxon>Bacillati</taxon>
        <taxon>Actinomycetota</taxon>
        <taxon>Actinomycetes</taxon>
        <taxon>Pseudonocardiales</taxon>
        <taxon>Pseudonocardiaceae</taxon>
        <taxon>Actinosynnema</taxon>
    </lineage>
</organism>
<evidence type="ECO:0000256" key="5">
    <source>
        <dbReference type="ARBA" id="ARBA00023136"/>
    </source>
</evidence>
<dbReference type="GO" id="GO:0016755">
    <property type="term" value="F:aminoacyltransferase activity"/>
    <property type="evidence" value="ECO:0007669"/>
    <property type="project" value="TreeGrafter"/>
</dbReference>
<keyword evidence="8" id="KW-1185">Reference proteome</keyword>
<dbReference type="InterPro" id="IPR016181">
    <property type="entry name" value="Acyl_CoA_acyltransferase"/>
</dbReference>
<protein>
    <recommendedName>
        <fullName evidence="6">Phosphatidylglycerol lysyltransferase C-terminal domain-containing protein</fullName>
    </recommendedName>
</protein>
<dbReference type="RefSeq" id="WP_096495051.1">
    <property type="nucleotide sequence ID" value="NZ_CP023445.1"/>
</dbReference>
<dbReference type="AlphaFoldDB" id="A0A290Z892"/>
<comment type="subcellular location">
    <subcellularLocation>
        <location evidence="1">Cell membrane</location>
        <topology evidence="1">Multi-pass membrane protein</topology>
    </subcellularLocation>
</comment>
<gene>
    <name evidence="7" type="ORF">CNX65_19605</name>
</gene>
<keyword evidence="2" id="KW-1003">Cell membrane</keyword>
<evidence type="ECO:0000256" key="4">
    <source>
        <dbReference type="ARBA" id="ARBA00022989"/>
    </source>
</evidence>
<evidence type="ECO:0000256" key="2">
    <source>
        <dbReference type="ARBA" id="ARBA00022475"/>
    </source>
</evidence>
<keyword evidence="4" id="KW-1133">Transmembrane helix</keyword>
<dbReference type="PANTHER" id="PTHR34697:SF2">
    <property type="entry name" value="PHOSPHATIDYLGLYCEROL LYSYLTRANSFERASE"/>
    <property type="match status" value="1"/>
</dbReference>